<dbReference type="RefSeq" id="WP_261758543.1">
    <property type="nucleotide sequence ID" value="NZ_CP104562.2"/>
</dbReference>
<accession>A0ABY6B0I7</accession>
<name>A0ABY6B0I7_9BURK</name>
<feature type="domain" description="AbiEi antitoxin C-terminal" evidence="1">
    <location>
        <begin position="89"/>
        <end position="225"/>
    </location>
</feature>
<evidence type="ECO:0000313" key="2">
    <source>
        <dbReference type="EMBL" id="UXH78712.1"/>
    </source>
</evidence>
<proteinExistence type="predicted"/>
<dbReference type="EMBL" id="CP104562">
    <property type="protein sequence ID" value="UXH78712.1"/>
    <property type="molecule type" value="Genomic_DNA"/>
</dbReference>
<dbReference type="Proteomes" id="UP001064933">
    <property type="component" value="Chromosome"/>
</dbReference>
<organism evidence="2 3">
    <name type="scientific">Roseateles amylovorans</name>
    <dbReference type="NCBI Taxonomy" id="2978473"/>
    <lineage>
        <taxon>Bacteria</taxon>
        <taxon>Pseudomonadati</taxon>
        <taxon>Pseudomonadota</taxon>
        <taxon>Betaproteobacteria</taxon>
        <taxon>Burkholderiales</taxon>
        <taxon>Sphaerotilaceae</taxon>
        <taxon>Roseateles</taxon>
    </lineage>
</organism>
<reference evidence="2" key="1">
    <citation type="submission" date="2022-10" db="EMBL/GenBank/DDBJ databases">
        <title>Characterization and whole genome sequencing of a new Roseateles species, isolated from fresh water.</title>
        <authorList>
            <person name="Guliayeva D.Y."/>
            <person name="Akhremchuk A.E."/>
            <person name="Sikolenko M.A."/>
            <person name="Valentovich L.N."/>
            <person name="Sidarenka A.V."/>
        </authorList>
    </citation>
    <scope>NUCLEOTIDE SEQUENCE</scope>
    <source>
        <strain evidence="2">BIM B-1768</strain>
    </source>
</reference>
<dbReference type="InterPro" id="IPR018547">
    <property type="entry name" value="AbiEi_C"/>
</dbReference>
<gene>
    <name evidence="2" type="ORF">N4261_01870</name>
</gene>
<protein>
    <submittedName>
        <fullName evidence="2">Type IV toxin-antitoxin system AbiEi family antitoxin</fullName>
    </submittedName>
</protein>
<evidence type="ECO:0000259" key="1">
    <source>
        <dbReference type="Pfam" id="PF09407"/>
    </source>
</evidence>
<sequence length="284" mass="31315">MASLPLPATSGGRLTSEAALRAIQQQSRYFFDAAEFAQLTGRASSSSVDRTLRRLEAAGLIVRLSRRPSTCLIVPPEHAHYGAPPVTWWLDDCMRALGGGYYVALLSAARHWGSAHYAVQTTQVMLERSRGAITAGKLTVEFIAKRAVDDTPTVVVSNGVAPWRVSTREATLFDLVRHQSSVGGMESIARIARDLGPELSGDELTRAAHATGQVPVVQRLGFLLDRLQMRQAANRMEDWLSGRRVPVQTLTLGTSENGDESAQVDPRWRIRYNPQHLDMLRELM</sequence>
<dbReference type="Pfam" id="PF09407">
    <property type="entry name" value="AbiEi_1"/>
    <property type="match status" value="1"/>
</dbReference>
<evidence type="ECO:0000313" key="3">
    <source>
        <dbReference type="Proteomes" id="UP001064933"/>
    </source>
</evidence>
<keyword evidence="3" id="KW-1185">Reference proteome</keyword>